<dbReference type="Proteomes" id="UP000179807">
    <property type="component" value="Unassembled WGS sequence"/>
</dbReference>
<comment type="caution">
    <text evidence="3">The sequence shown here is derived from an EMBL/GenBank/DDBJ whole genome shotgun (WGS) entry which is preliminary data.</text>
</comment>
<organism evidence="3 4">
    <name type="scientific">Tritrichomonas foetus</name>
    <dbReference type="NCBI Taxonomy" id="1144522"/>
    <lineage>
        <taxon>Eukaryota</taxon>
        <taxon>Metamonada</taxon>
        <taxon>Parabasalia</taxon>
        <taxon>Tritrichomonadida</taxon>
        <taxon>Tritrichomonadidae</taxon>
        <taxon>Tritrichomonas</taxon>
    </lineage>
</organism>
<keyword evidence="1" id="KW-0472">Membrane</keyword>
<sequence>MIHTFLIFALSITSSNNTGKSSISKHRYQSPKIFHGFNSLTLEPDQSIGFYDLIPQTLVLFANNYNPQKFKTIVLTNNNNPLILSKVNKTFGVMIGTNSGSIEITSFYENKTTIDFFYLVPMIKSKEYYLSTYPEDIFVIGNPPDGFTVCKDRAKSVISYWNVAGKPVSYSTSFIKPHKDDYISLRSDDGFYVKYKSNQEIINQRSVRSYLYIDWWSYNPDKKRAFKLIIRDMNSNMIANDDIGFKLNKPISLPLTRYQFNSRMSTSLIASGNSYGNFKRSKGVIPLVPLTQLSFIDNVGVDRLIIICLLAVGFITGILIYSFRRSEILKKQVMNGDGEALLQDIDKSIEMAGIMQDVERRVSK</sequence>
<dbReference type="VEuPathDB" id="TrichDB:TRFO_17215"/>
<reference evidence="3" key="1">
    <citation type="submission" date="2016-10" db="EMBL/GenBank/DDBJ databases">
        <authorList>
            <person name="Benchimol M."/>
            <person name="Almeida L.G."/>
            <person name="Vasconcelos A.T."/>
            <person name="Perreira-Neves A."/>
            <person name="Rosa I.A."/>
            <person name="Tasca T."/>
            <person name="Bogo M.R."/>
            <person name="de Souza W."/>
        </authorList>
    </citation>
    <scope>NUCLEOTIDE SEQUENCE [LARGE SCALE GENOMIC DNA]</scope>
    <source>
        <strain evidence="3">K</strain>
    </source>
</reference>
<proteinExistence type="predicted"/>
<dbReference type="EMBL" id="MLAK01000554">
    <property type="protein sequence ID" value="OHT12842.1"/>
    <property type="molecule type" value="Genomic_DNA"/>
</dbReference>
<evidence type="ECO:0000256" key="2">
    <source>
        <dbReference type="SAM" id="SignalP"/>
    </source>
</evidence>
<keyword evidence="4" id="KW-1185">Reference proteome</keyword>
<protein>
    <submittedName>
        <fullName evidence="3">Uncharacterized protein</fullName>
    </submittedName>
</protein>
<keyword evidence="2" id="KW-0732">Signal</keyword>
<accession>A0A1J4KP03</accession>
<gene>
    <name evidence="3" type="ORF">TRFO_17215</name>
</gene>
<keyword evidence="1" id="KW-0812">Transmembrane</keyword>
<evidence type="ECO:0000256" key="1">
    <source>
        <dbReference type="SAM" id="Phobius"/>
    </source>
</evidence>
<feature type="chain" id="PRO_5012091356" evidence="2">
    <location>
        <begin position="16"/>
        <end position="364"/>
    </location>
</feature>
<evidence type="ECO:0000313" key="3">
    <source>
        <dbReference type="EMBL" id="OHT12842.1"/>
    </source>
</evidence>
<name>A0A1J4KP03_9EUKA</name>
<feature type="signal peptide" evidence="2">
    <location>
        <begin position="1"/>
        <end position="15"/>
    </location>
</feature>
<dbReference type="GeneID" id="94834155"/>
<feature type="transmembrane region" description="Helical" evidence="1">
    <location>
        <begin position="304"/>
        <end position="323"/>
    </location>
</feature>
<dbReference type="RefSeq" id="XP_068365978.1">
    <property type="nucleotide sequence ID" value="XM_068499451.1"/>
</dbReference>
<keyword evidence="1" id="KW-1133">Transmembrane helix</keyword>
<evidence type="ECO:0000313" key="4">
    <source>
        <dbReference type="Proteomes" id="UP000179807"/>
    </source>
</evidence>
<dbReference type="AlphaFoldDB" id="A0A1J4KP03"/>